<gene>
    <name evidence="2" type="ORF">HDE68_000716</name>
</gene>
<keyword evidence="1" id="KW-0472">Membrane</keyword>
<evidence type="ECO:0000313" key="2">
    <source>
        <dbReference type="EMBL" id="MBB5634831.1"/>
    </source>
</evidence>
<feature type="transmembrane region" description="Helical" evidence="1">
    <location>
        <begin position="7"/>
        <end position="25"/>
    </location>
</feature>
<protein>
    <submittedName>
        <fullName evidence="2">Uncharacterized protein</fullName>
    </submittedName>
</protein>
<evidence type="ECO:0000256" key="1">
    <source>
        <dbReference type="SAM" id="Phobius"/>
    </source>
</evidence>
<comment type="caution">
    <text evidence="2">The sequence shown here is derived from an EMBL/GenBank/DDBJ whole genome shotgun (WGS) entry which is preliminary data.</text>
</comment>
<dbReference type="AlphaFoldDB" id="A0A7W8ZIT3"/>
<dbReference type="RefSeq" id="WP_183878975.1">
    <property type="nucleotide sequence ID" value="NZ_JACHCD010000002.1"/>
</dbReference>
<name>A0A7W8ZIT3_9SPHI</name>
<dbReference type="Proteomes" id="UP000537204">
    <property type="component" value="Unassembled WGS sequence"/>
</dbReference>
<keyword evidence="1" id="KW-1133">Transmembrane helix</keyword>
<evidence type="ECO:0000313" key="3">
    <source>
        <dbReference type="Proteomes" id="UP000537204"/>
    </source>
</evidence>
<sequence length="69" mass="7428">MGNLSKGILITAILEIALLLLSFFIKLTGSLSPLTSLVRITGELIMVILIGLIGLLVVKSMKSEFKIDN</sequence>
<feature type="transmembrane region" description="Helical" evidence="1">
    <location>
        <begin position="37"/>
        <end position="58"/>
    </location>
</feature>
<proteinExistence type="predicted"/>
<accession>A0A7W8ZIT3</accession>
<reference evidence="2 3" key="1">
    <citation type="submission" date="2020-08" db="EMBL/GenBank/DDBJ databases">
        <title>Genomic Encyclopedia of Type Strains, Phase IV (KMG-V): Genome sequencing to study the core and pangenomes of soil and plant-associated prokaryotes.</title>
        <authorList>
            <person name="Whitman W."/>
        </authorList>
    </citation>
    <scope>NUCLEOTIDE SEQUENCE [LARGE SCALE GENOMIC DNA]</scope>
    <source>
        <strain evidence="2 3">S3M1</strain>
    </source>
</reference>
<keyword evidence="1" id="KW-0812">Transmembrane</keyword>
<dbReference type="EMBL" id="JACHCE010000001">
    <property type="protein sequence ID" value="MBB5634831.1"/>
    <property type="molecule type" value="Genomic_DNA"/>
</dbReference>
<organism evidence="2 3">
    <name type="scientific">Pedobacter cryoconitis</name>
    <dbReference type="NCBI Taxonomy" id="188932"/>
    <lineage>
        <taxon>Bacteria</taxon>
        <taxon>Pseudomonadati</taxon>
        <taxon>Bacteroidota</taxon>
        <taxon>Sphingobacteriia</taxon>
        <taxon>Sphingobacteriales</taxon>
        <taxon>Sphingobacteriaceae</taxon>
        <taxon>Pedobacter</taxon>
    </lineage>
</organism>